<dbReference type="InterPro" id="IPR024810">
    <property type="entry name" value="MAB21L/cGLR"/>
</dbReference>
<accession>A0AAE0T2D8</accession>
<evidence type="ECO:0000259" key="3">
    <source>
        <dbReference type="Pfam" id="PF20266"/>
    </source>
</evidence>
<evidence type="ECO:0000313" key="5">
    <source>
        <dbReference type="Proteomes" id="UP001195483"/>
    </source>
</evidence>
<dbReference type="Proteomes" id="UP001195483">
    <property type="component" value="Unassembled WGS sequence"/>
</dbReference>
<dbReference type="Gene3D" id="1.10.1410.40">
    <property type="match status" value="1"/>
</dbReference>
<evidence type="ECO:0000256" key="1">
    <source>
        <dbReference type="ARBA" id="ARBA00008307"/>
    </source>
</evidence>
<dbReference type="AlphaFoldDB" id="A0AAE0T2D8"/>
<sequence length="726" mass="84717">MKRSAMSDMYHHVPDYYRSVSERVSNILDVIGYSQEDRDRKVLAATGHDVFMNIVDYFRLGITGYQYMFGSRGEGSTGPGLNSDRDILIWDDRLQLVADLSDCQPDKINLLMVLDDRIHPGYVKLQLVRMLPDNIPEPVFYEVENLTVDSNVRTLVPNQLRRLISPGEVYSGPARRTLHDTKESCVDSVLAFRCTQWPNEAHEWFQRLRRQGWPASHHLQKARKDGCFAVGVGHPHSHESDLEWRLSFSFTERELIRSFEDTVMKVYVLLKMIKKTYIEPVLGDAFSSYHCKVCMLWVRERTPIELWRTENLLYCLNMCMKQLYEWVSEGHCPDYFIVTNNIYDRKIFGTTQFILTRLLGVLLSEDCRMLLGLECCNLRELLLHDCISLDMISHSRIIRRNVIRETFVDYVICLEGLILCRFIMLREIPQDYNIMTSYIRCIMHALQQAPHTLRIYLHHILMILLSHLGFHAVSVCIANAYSLSQEEVDYLMDLASMCLSHGINSDATSVRLKLCGLGTMFGDCDLTEICLQQLNDHKMRYIFAGKLGTQYLPWCNDENTFDNLITVKYSPEDLLQNQMSFSVVYLPSEIHIAPTPMKMEMFRSSAVRPDIRDANKPLCYELADVDSLMCLYFFQYLNFSRLGKERHQQAALDNMICMMRTDVNNPHRETELNLLGYCFMRESQYINAFICFNKSMNFCPHHNAAKFYLGILFHKIRVARLRHYRN</sequence>
<keyword evidence="5" id="KW-1185">Reference proteome</keyword>
<proteinExistence type="inferred from homology"/>
<reference evidence="4" key="2">
    <citation type="journal article" date="2021" name="Genome Biol. Evol.">
        <title>Developing a high-quality reference genome for a parasitic bivalve with doubly uniparental inheritance (Bivalvia: Unionida).</title>
        <authorList>
            <person name="Smith C.H."/>
        </authorList>
    </citation>
    <scope>NUCLEOTIDE SEQUENCE</scope>
    <source>
        <strain evidence="4">CHS0354</strain>
        <tissue evidence="4">Mantle</tissue>
    </source>
</reference>
<name>A0AAE0T2D8_9BIVA</name>
<feature type="domain" description="Mab-21-like nucleotidyltransferase" evidence="2">
    <location>
        <begin position="172"/>
        <end position="257"/>
    </location>
</feature>
<comment type="caution">
    <text evidence="4">The sequence shown here is derived from an EMBL/GenBank/DDBJ whole genome shotgun (WGS) entry which is preliminary data.</text>
</comment>
<evidence type="ECO:0008006" key="6">
    <source>
        <dbReference type="Google" id="ProtNLM"/>
    </source>
</evidence>
<dbReference type="PANTHER" id="PTHR10656">
    <property type="entry name" value="CELL FATE DETERMINING PROTEIN MAB21-RELATED"/>
    <property type="match status" value="1"/>
</dbReference>
<dbReference type="InterPro" id="IPR046906">
    <property type="entry name" value="Mab-21_HhH/H2TH-like"/>
</dbReference>
<feature type="domain" description="Mab-21-like HhH/H2TH-like" evidence="3">
    <location>
        <begin position="265"/>
        <end position="344"/>
    </location>
</feature>
<comment type="similarity">
    <text evidence="1">Belongs to the mab-21 family.</text>
</comment>
<dbReference type="InterPro" id="IPR046903">
    <property type="entry name" value="Mab-21-like_nuc_Trfase"/>
</dbReference>
<evidence type="ECO:0000259" key="2">
    <source>
        <dbReference type="Pfam" id="PF03281"/>
    </source>
</evidence>
<dbReference type="Pfam" id="PF03281">
    <property type="entry name" value="Mab-21"/>
    <property type="match status" value="1"/>
</dbReference>
<protein>
    <recommendedName>
        <fullName evidence="6">Mab-21-like HhH/H2TH-like domain-containing protein</fullName>
    </recommendedName>
</protein>
<gene>
    <name evidence="4" type="ORF">CHS0354_011200</name>
</gene>
<evidence type="ECO:0000313" key="4">
    <source>
        <dbReference type="EMBL" id="KAK3602366.1"/>
    </source>
</evidence>
<dbReference type="SMART" id="SM01265">
    <property type="entry name" value="Mab-21"/>
    <property type="match status" value="1"/>
</dbReference>
<reference evidence="4" key="1">
    <citation type="journal article" date="2021" name="Genome Biol. Evol.">
        <title>A High-Quality Reference Genome for a Parasitic Bivalve with Doubly Uniparental Inheritance (Bivalvia: Unionida).</title>
        <authorList>
            <person name="Smith C.H."/>
        </authorList>
    </citation>
    <scope>NUCLEOTIDE SEQUENCE</scope>
    <source>
        <strain evidence="4">CHS0354</strain>
    </source>
</reference>
<dbReference type="Pfam" id="PF20266">
    <property type="entry name" value="Mab-21_C"/>
    <property type="match status" value="1"/>
</dbReference>
<dbReference type="PANTHER" id="PTHR10656:SF69">
    <property type="entry name" value="MAB-21-LIKE HHH_H2TH-LIKE DOMAIN-CONTAINING PROTEIN"/>
    <property type="match status" value="1"/>
</dbReference>
<organism evidence="4 5">
    <name type="scientific">Potamilus streckersoni</name>
    <dbReference type="NCBI Taxonomy" id="2493646"/>
    <lineage>
        <taxon>Eukaryota</taxon>
        <taxon>Metazoa</taxon>
        <taxon>Spiralia</taxon>
        <taxon>Lophotrochozoa</taxon>
        <taxon>Mollusca</taxon>
        <taxon>Bivalvia</taxon>
        <taxon>Autobranchia</taxon>
        <taxon>Heteroconchia</taxon>
        <taxon>Palaeoheterodonta</taxon>
        <taxon>Unionida</taxon>
        <taxon>Unionoidea</taxon>
        <taxon>Unionidae</taxon>
        <taxon>Ambleminae</taxon>
        <taxon>Lampsilini</taxon>
        <taxon>Potamilus</taxon>
    </lineage>
</organism>
<reference evidence="4" key="3">
    <citation type="submission" date="2023-05" db="EMBL/GenBank/DDBJ databases">
        <authorList>
            <person name="Smith C.H."/>
        </authorList>
    </citation>
    <scope>NUCLEOTIDE SEQUENCE</scope>
    <source>
        <strain evidence="4">CHS0354</strain>
        <tissue evidence="4">Mantle</tissue>
    </source>
</reference>
<dbReference type="EMBL" id="JAEAOA010000696">
    <property type="protein sequence ID" value="KAK3602366.1"/>
    <property type="molecule type" value="Genomic_DNA"/>
</dbReference>